<dbReference type="OrthoDB" id="9974421at2759"/>
<reference evidence="2 3" key="1">
    <citation type="submission" date="2019-05" db="EMBL/GenBank/DDBJ databases">
        <title>Another draft genome of Portunus trituberculatus and its Hox gene families provides insights of decapod evolution.</title>
        <authorList>
            <person name="Jeong J.-H."/>
            <person name="Song I."/>
            <person name="Kim S."/>
            <person name="Choi T."/>
            <person name="Kim D."/>
            <person name="Ryu S."/>
            <person name="Kim W."/>
        </authorList>
    </citation>
    <scope>NUCLEOTIDE SEQUENCE [LARGE SCALE GENOMIC DNA]</scope>
    <source>
        <tissue evidence="2">Muscle</tissue>
    </source>
</reference>
<gene>
    <name evidence="2" type="primary">Lip3_4</name>
    <name evidence="2" type="ORF">E2C01_091964</name>
</gene>
<keyword evidence="1" id="KW-0472">Membrane</keyword>
<evidence type="ECO:0000256" key="1">
    <source>
        <dbReference type="SAM" id="Phobius"/>
    </source>
</evidence>
<evidence type="ECO:0000313" key="3">
    <source>
        <dbReference type="Proteomes" id="UP000324222"/>
    </source>
</evidence>
<accession>A0A5B7JPD6</accession>
<dbReference type="AlphaFoldDB" id="A0A5B7JPD6"/>
<dbReference type="InterPro" id="IPR029058">
    <property type="entry name" value="AB_hydrolase_fold"/>
</dbReference>
<name>A0A5B7JPD6_PORTR</name>
<sequence>MAYYDLPANIDYILEVTGATNLYYVGYSMGTTIFFAMMSERPAEYNEKVRL</sequence>
<proteinExistence type="predicted"/>
<keyword evidence="1" id="KW-1133">Transmembrane helix</keyword>
<dbReference type="Proteomes" id="UP000324222">
    <property type="component" value="Unassembled WGS sequence"/>
</dbReference>
<feature type="transmembrane region" description="Helical" evidence="1">
    <location>
        <begin position="20"/>
        <end position="38"/>
    </location>
</feature>
<dbReference type="PANTHER" id="PTHR11005">
    <property type="entry name" value="LYSOSOMAL ACID LIPASE-RELATED"/>
    <property type="match status" value="1"/>
</dbReference>
<evidence type="ECO:0000313" key="2">
    <source>
        <dbReference type="EMBL" id="MPC96689.1"/>
    </source>
</evidence>
<dbReference type="SUPFAM" id="SSF53474">
    <property type="entry name" value="alpha/beta-Hydrolases"/>
    <property type="match status" value="1"/>
</dbReference>
<keyword evidence="3" id="KW-1185">Reference proteome</keyword>
<protein>
    <submittedName>
        <fullName evidence="2">Lipase 3</fullName>
    </submittedName>
</protein>
<keyword evidence="1" id="KW-0812">Transmembrane</keyword>
<comment type="caution">
    <text evidence="2">The sequence shown here is derived from an EMBL/GenBank/DDBJ whole genome shotgun (WGS) entry which is preliminary data.</text>
</comment>
<organism evidence="2 3">
    <name type="scientific">Portunus trituberculatus</name>
    <name type="common">Swimming crab</name>
    <name type="synonym">Neptunus trituberculatus</name>
    <dbReference type="NCBI Taxonomy" id="210409"/>
    <lineage>
        <taxon>Eukaryota</taxon>
        <taxon>Metazoa</taxon>
        <taxon>Ecdysozoa</taxon>
        <taxon>Arthropoda</taxon>
        <taxon>Crustacea</taxon>
        <taxon>Multicrustacea</taxon>
        <taxon>Malacostraca</taxon>
        <taxon>Eumalacostraca</taxon>
        <taxon>Eucarida</taxon>
        <taxon>Decapoda</taxon>
        <taxon>Pleocyemata</taxon>
        <taxon>Brachyura</taxon>
        <taxon>Eubrachyura</taxon>
        <taxon>Portunoidea</taxon>
        <taxon>Portunidae</taxon>
        <taxon>Portuninae</taxon>
        <taxon>Portunus</taxon>
    </lineage>
</organism>
<dbReference type="Gene3D" id="3.40.50.1820">
    <property type="entry name" value="alpha/beta hydrolase"/>
    <property type="match status" value="1"/>
</dbReference>
<dbReference type="EMBL" id="VSRR010106951">
    <property type="protein sequence ID" value="MPC96689.1"/>
    <property type="molecule type" value="Genomic_DNA"/>
</dbReference>